<dbReference type="EMBL" id="CAJHUB010000759">
    <property type="protein sequence ID" value="CAD7684695.1"/>
    <property type="molecule type" value="Genomic_DNA"/>
</dbReference>
<feature type="compositionally biased region" description="Polar residues" evidence="1">
    <location>
        <begin position="288"/>
        <end position="299"/>
    </location>
</feature>
<feature type="compositionally biased region" description="Basic residues" evidence="1">
    <location>
        <begin position="219"/>
        <end position="231"/>
    </location>
</feature>
<evidence type="ECO:0000313" key="2">
    <source>
        <dbReference type="EMBL" id="CAD7684695.1"/>
    </source>
</evidence>
<feature type="compositionally biased region" description="Low complexity" evidence="1">
    <location>
        <begin position="259"/>
        <end position="268"/>
    </location>
</feature>
<feature type="compositionally biased region" description="Polar residues" evidence="1">
    <location>
        <begin position="163"/>
        <end position="174"/>
    </location>
</feature>
<feature type="region of interest" description="Disordered" evidence="1">
    <location>
        <begin position="135"/>
        <end position="236"/>
    </location>
</feature>
<feature type="compositionally biased region" description="Basic residues" evidence="1">
    <location>
        <begin position="78"/>
        <end position="90"/>
    </location>
</feature>
<name>A0A811Z6A9_NYCPR</name>
<feature type="region of interest" description="Disordered" evidence="1">
    <location>
        <begin position="62"/>
        <end position="103"/>
    </location>
</feature>
<feature type="region of interest" description="Disordered" evidence="1">
    <location>
        <begin position="250"/>
        <end position="309"/>
    </location>
</feature>
<feature type="compositionally biased region" description="Low complexity" evidence="1">
    <location>
        <begin position="67"/>
        <end position="77"/>
    </location>
</feature>
<sequence length="309" mass="33033">MKQIKMNYSPGPPSHPLTSKRGKRSGSRGSGGQIKALWPRVTSVLVVHLRAVERKTVPTGGLWLLEPRSPAGRAARSSARRRSRSSRPSRSHAGPPPAIAPATTSVPLNRFLLHVNTYYRKGEDGAAAHYPEDIFRGSRRSGGSEGNLRTSERGPLSCPRTVVCTSLGTTNPESDPQLPPRAHLPLASPPRCSSLASKPRRWGSTDPPRGRSGAQRPPPRSRRPRTRRSRARAAASWAVAAPARALPLGCASGTPAGPGPRTRWLLRGLRGGLGRPRPQERPVPAPTPATSLLTLSRASAPSFPSGHIP</sequence>
<gene>
    <name evidence="2" type="ORF">NYPRO_LOCUS17488</name>
</gene>
<keyword evidence="3" id="KW-1185">Reference proteome</keyword>
<reference evidence="2" key="1">
    <citation type="submission" date="2020-12" db="EMBL/GenBank/DDBJ databases">
        <authorList>
            <consortium name="Molecular Ecology Group"/>
        </authorList>
    </citation>
    <scope>NUCLEOTIDE SEQUENCE</scope>
    <source>
        <strain evidence="2">TBG_1078</strain>
    </source>
</reference>
<dbReference type="AlphaFoldDB" id="A0A811Z6A9"/>
<proteinExistence type="predicted"/>
<protein>
    <submittedName>
        <fullName evidence="2">(raccoon dog) hypothetical protein</fullName>
    </submittedName>
</protein>
<accession>A0A811Z6A9</accession>
<evidence type="ECO:0000256" key="1">
    <source>
        <dbReference type="SAM" id="MobiDB-lite"/>
    </source>
</evidence>
<comment type="caution">
    <text evidence="2">The sequence shown here is derived from an EMBL/GenBank/DDBJ whole genome shotgun (WGS) entry which is preliminary data.</text>
</comment>
<feature type="region of interest" description="Disordered" evidence="1">
    <location>
        <begin position="1"/>
        <end position="34"/>
    </location>
</feature>
<organism evidence="2 3">
    <name type="scientific">Nyctereutes procyonoides</name>
    <name type="common">Raccoon dog</name>
    <name type="synonym">Canis procyonoides</name>
    <dbReference type="NCBI Taxonomy" id="34880"/>
    <lineage>
        <taxon>Eukaryota</taxon>
        <taxon>Metazoa</taxon>
        <taxon>Chordata</taxon>
        <taxon>Craniata</taxon>
        <taxon>Vertebrata</taxon>
        <taxon>Euteleostomi</taxon>
        <taxon>Mammalia</taxon>
        <taxon>Eutheria</taxon>
        <taxon>Laurasiatheria</taxon>
        <taxon>Carnivora</taxon>
        <taxon>Caniformia</taxon>
        <taxon>Canidae</taxon>
        <taxon>Nyctereutes</taxon>
    </lineage>
</organism>
<dbReference type="Proteomes" id="UP000645828">
    <property type="component" value="Unassembled WGS sequence"/>
</dbReference>
<evidence type="ECO:0000313" key="3">
    <source>
        <dbReference type="Proteomes" id="UP000645828"/>
    </source>
</evidence>